<evidence type="ECO:0000259" key="2">
    <source>
        <dbReference type="Pfam" id="PF00107"/>
    </source>
</evidence>
<dbReference type="AlphaFoldDB" id="A0A8H6XFK2"/>
<dbReference type="Gene3D" id="3.90.180.10">
    <property type="entry name" value="Medium-chain alcohol dehydrogenases, catalytic domain"/>
    <property type="match status" value="1"/>
</dbReference>
<evidence type="ECO:0000256" key="1">
    <source>
        <dbReference type="ARBA" id="ARBA00023002"/>
    </source>
</evidence>
<keyword evidence="1" id="KW-0560">Oxidoreductase</keyword>
<name>A0A8H6XFK2_9AGAR</name>
<dbReference type="PANTHER" id="PTHR43205">
    <property type="entry name" value="PROSTAGLANDIN REDUCTASE"/>
    <property type="match status" value="1"/>
</dbReference>
<reference evidence="4" key="1">
    <citation type="submission" date="2020-05" db="EMBL/GenBank/DDBJ databases">
        <title>Mycena genomes resolve the evolution of fungal bioluminescence.</title>
        <authorList>
            <person name="Tsai I.J."/>
        </authorList>
    </citation>
    <scope>NUCLEOTIDE SEQUENCE</scope>
    <source>
        <strain evidence="4">160909Yilan</strain>
    </source>
</reference>
<dbReference type="Pfam" id="PF00107">
    <property type="entry name" value="ADH_zinc_N"/>
    <property type="match status" value="1"/>
</dbReference>
<dbReference type="InterPro" id="IPR013149">
    <property type="entry name" value="ADH-like_C"/>
</dbReference>
<dbReference type="GO" id="GO:0016628">
    <property type="term" value="F:oxidoreductase activity, acting on the CH-CH group of donors, NAD or NADP as acceptor"/>
    <property type="evidence" value="ECO:0007669"/>
    <property type="project" value="InterPro"/>
</dbReference>
<accession>A0A8H6XFK2</accession>
<dbReference type="EMBL" id="JACAZH010000030">
    <property type="protein sequence ID" value="KAF7340530.1"/>
    <property type="molecule type" value="Genomic_DNA"/>
</dbReference>
<dbReference type="Proteomes" id="UP000623467">
    <property type="component" value="Unassembled WGS sequence"/>
</dbReference>
<keyword evidence="5" id="KW-1185">Reference proteome</keyword>
<proteinExistence type="predicted"/>
<dbReference type="InterPro" id="IPR011032">
    <property type="entry name" value="GroES-like_sf"/>
</dbReference>
<protein>
    <submittedName>
        <fullName evidence="4">PKS-ER domain-containing protein</fullName>
    </submittedName>
</protein>
<dbReference type="InterPro" id="IPR045010">
    <property type="entry name" value="MDR_fam"/>
</dbReference>
<dbReference type="Pfam" id="PF16884">
    <property type="entry name" value="ADH_N_2"/>
    <property type="match status" value="1"/>
</dbReference>
<dbReference type="CDD" id="cd05288">
    <property type="entry name" value="PGDH"/>
    <property type="match status" value="1"/>
</dbReference>
<dbReference type="InterPro" id="IPR036291">
    <property type="entry name" value="NAD(P)-bd_dom_sf"/>
</dbReference>
<comment type="caution">
    <text evidence="4">The sequence shown here is derived from an EMBL/GenBank/DDBJ whole genome shotgun (WGS) entry which is preliminary data.</text>
</comment>
<dbReference type="PANTHER" id="PTHR43205:SF7">
    <property type="entry name" value="PROSTAGLANDIN REDUCTASE 1"/>
    <property type="match status" value="1"/>
</dbReference>
<organism evidence="4 5">
    <name type="scientific">Mycena sanguinolenta</name>
    <dbReference type="NCBI Taxonomy" id="230812"/>
    <lineage>
        <taxon>Eukaryota</taxon>
        <taxon>Fungi</taxon>
        <taxon>Dikarya</taxon>
        <taxon>Basidiomycota</taxon>
        <taxon>Agaricomycotina</taxon>
        <taxon>Agaricomycetes</taxon>
        <taxon>Agaricomycetidae</taxon>
        <taxon>Agaricales</taxon>
        <taxon>Marasmiineae</taxon>
        <taxon>Mycenaceae</taxon>
        <taxon>Mycena</taxon>
    </lineage>
</organism>
<evidence type="ECO:0000313" key="4">
    <source>
        <dbReference type="EMBL" id="KAF7340530.1"/>
    </source>
</evidence>
<feature type="domain" description="Alcohol dehydrogenase-like C-terminal" evidence="2">
    <location>
        <begin position="171"/>
        <end position="277"/>
    </location>
</feature>
<dbReference type="Gene3D" id="3.40.50.720">
    <property type="entry name" value="NAD(P)-binding Rossmann-like Domain"/>
    <property type="match status" value="1"/>
</dbReference>
<evidence type="ECO:0000313" key="5">
    <source>
        <dbReference type="Proteomes" id="UP000623467"/>
    </source>
</evidence>
<dbReference type="OrthoDB" id="809632at2759"/>
<sequence length="385" mass="41837">MAPVQNGRVLFNTIPDDYPVPGETTVYDTSQTIDIENVLLNGGILIKVLALSVDPYMRGSLRAPEIGSYMPAFTLGQPLNGYGVGVVLRSELPGVVAGAHVRGVLLHQEYMIVPNLAAATLEVIERDSRLDLSVYVSAAGMPGETAFMGWREYSDAKKGEVAFVSTGAGSVGSMVIQIAKQDGLKVIASAGSEEKVKFMKEIGADVAFNYKTTDVRAVLAKAGPIDMYVEQLELDFRSMFKLQLARFWDNVGGDTLDAAMEFANNHSRIIASGMWTDLRYFMIPHAKVEFSLDFTHVIGYNNGYAPMKNPGLIFAKSLHIHGFIVGNLRPKYRAAFSAEVVPKIASGEFKYTEDVTRGLDKVGDVILAVQKGTNTGKAIVRVADE</sequence>
<feature type="domain" description="Oxidoreductase N-terminal" evidence="3">
    <location>
        <begin position="39"/>
        <end position="114"/>
    </location>
</feature>
<dbReference type="SUPFAM" id="SSF50129">
    <property type="entry name" value="GroES-like"/>
    <property type="match status" value="1"/>
</dbReference>
<gene>
    <name evidence="4" type="ORF">MSAN_02124500</name>
</gene>
<dbReference type="InterPro" id="IPR041694">
    <property type="entry name" value="ADH_N_2"/>
</dbReference>
<dbReference type="SUPFAM" id="SSF51735">
    <property type="entry name" value="NAD(P)-binding Rossmann-fold domains"/>
    <property type="match status" value="1"/>
</dbReference>
<evidence type="ECO:0000259" key="3">
    <source>
        <dbReference type="Pfam" id="PF16884"/>
    </source>
</evidence>